<dbReference type="InterPro" id="IPR032675">
    <property type="entry name" value="LRR_dom_sf"/>
</dbReference>
<keyword evidence="4" id="KW-0677">Repeat</keyword>
<evidence type="ECO:0000313" key="13">
    <source>
        <dbReference type="EnsemblMetazoa" id="Aqu2.1.39271_001"/>
    </source>
</evidence>
<comment type="subcellular location">
    <subcellularLocation>
        <location evidence="1">Membrane</location>
        <topology evidence="1">Single-pass membrane protein</topology>
    </subcellularLocation>
</comment>
<keyword evidence="2" id="KW-0812">Transmembrane</keyword>
<keyword evidence="6" id="KW-0472">Membrane</keyword>
<evidence type="ECO:0000256" key="7">
    <source>
        <dbReference type="ARBA" id="ARBA00023157"/>
    </source>
</evidence>
<evidence type="ECO:0000256" key="2">
    <source>
        <dbReference type="ARBA" id="ARBA00022692"/>
    </source>
</evidence>
<keyword evidence="3" id="KW-0732">Signal</keyword>
<feature type="domain" description="SRCR" evidence="12">
    <location>
        <begin position="1362"/>
        <end position="1465"/>
    </location>
</feature>
<dbReference type="PROSITE" id="PS50287">
    <property type="entry name" value="SRCR_2"/>
    <property type="match status" value="6"/>
</dbReference>
<dbReference type="SMART" id="SM00202">
    <property type="entry name" value="SR"/>
    <property type="match status" value="4"/>
</dbReference>
<feature type="disulfide bond" evidence="10">
    <location>
        <begin position="1545"/>
        <end position="1555"/>
    </location>
</feature>
<feature type="disulfide bond" evidence="10">
    <location>
        <begin position="974"/>
        <end position="984"/>
    </location>
</feature>
<proteinExistence type="predicted"/>
<reference evidence="13" key="1">
    <citation type="submission" date="2017-05" db="UniProtKB">
        <authorList>
            <consortium name="EnsemblMetazoa"/>
        </authorList>
    </citation>
    <scope>IDENTIFICATION</scope>
</reference>
<evidence type="ECO:0000256" key="6">
    <source>
        <dbReference type="ARBA" id="ARBA00023136"/>
    </source>
</evidence>
<dbReference type="SMART" id="SM00368">
    <property type="entry name" value="LRR_RI"/>
    <property type="match status" value="3"/>
</dbReference>
<comment type="caution">
    <text evidence="10">Lacks conserved residue(s) required for the propagation of feature annotation.</text>
</comment>
<keyword evidence="8" id="KW-0675">Receptor</keyword>
<evidence type="ECO:0000256" key="1">
    <source>
        <dbReference type="ARBA" id="ARBA00004167"/>
    </source>
</evidence>
<evidence type="ECO:0000256" key="10">
    <source>
        <dbReference type="PROSITE-ProRule" id="PRU00196"/>
    </source>
</evidence>
<feature type="disulfide bond" evidence="10">
    <location>
        <begin position="1437"/>
        <end position="1447"/>
    </location>
</feature>
<dbReference type="PROSITE" id="PS00420">
    <property type="entry name" value="SRCR_1"/>
    <property type="match status" value="2"/>
</dbReference>
<dbReference type="PANTHER" id="PTHR19331">
    <property type="entry name" value="SCAVENGER RECEPTOR DOMAIN-CONTAINING"/>
    <property type="match status" value="1"/>
</dbReference>
<feature type="coiled-coil region" evidence="11">
    <location>
        <begin position="620"/>
        <end position="654"/>
    </location>
</feature>
<keyword evidence="7 10" id="KW-1015">Disulfide bond</keyword>
<feature type="domain" description="SRCR" evidence="12">
    <location>
        <begin position="1242"/>
        <end position="1347"/>
    </location>
</feature>
<protein>
    <recommendedName>
        <fullName evidence="12">SRCR domain-containing protein</fullName>
    </recommendedName>
</protein>
<dbReference type="InParanoid" id="A0A1X7VGS6"/>
<dbReference type="EnsemblMetazoa" id="Aqu2.1.39271_001">
    <property type="protein sequence ID" value="Aqu2.1.39271_001"/>
    <property type="gene ID" value="Aqu2.1.39271"/>
</dbReference>
<evidence type="ECO:0000256" key="5">
    <source>
        <dbReference type="ARBA" id="ARBA00022989"/>
    </source>
</evidence>
<name>A0A1X7VGS6_AMPQE</name>
<dbReference type="Gene3D" id="3.10.250.10">
    <property type="entry name" value="SRCR-like domain"/>
    <property type="match status" value="6"/>
</dbReference>
<feature type="domain" description="SRCR" evidence="12">
    <location>
        <begin position="1021"/>
        <end position="1122"/>
    </location>
</feature>
<feature type="disulfide bond" evidence="10">
    <location>
        <begin position="1203"/>
        <end position="1213"/>
    </location>
</feature>
<evidence type="ECO:0000256" key="9">
    <source>
        <dbReference type="ARBA" id="ARBA00023180"/>
    </source>
</evidence>
<keyword evidence="5" id="KW-1133">Transmembrane helix</keyword>
<keyword evidence="11" id="KW-0175">Coiled coil</keyword>
<keyword evidence="9" id="KW-0325">Glycoprotein</keyword>
<sequence>MLDLDQKSLKNIERQTGHTDTHKMIEMFNLWLTTTPTASRRQILETLKKSVVGENTLADEYEKHLKEIHRATYTPPFCEAVSILQRNIQSLNEALVSPVQVSQLLYCKQCISEATLDKMEEIDKKTRSWDDKKTTLLTALQETVSSDYKKLKDIATVLSGIEEAKEIANGMMSEYESKIPQEGVCTVVQPQEVVDLGGNESCASNILRNNYSALSQSITEPVRVAEWLHEEVLSDEALSCVMSTRGSVLHSRAALLKAVRGAVRSNYKHLELFVTVLRKFSETAHIGDTIFEEYRKHFHMYYDDVEESEIYLTNKARQKSMSTSSESSSFDQKEADSYGNHQILFPRSMKKKFEDMRMKFGSTFFQVRRIFNNKESTLNIDEVKRLIIDWFPDLKFQISYKKTIGEVLNVLKRKCNIIDLRPLENLAFEFNIEEAELIFMSYKKEAKDFCKSVSVSLCLDEELQAVATPSRLLCETVVLVFNWDPDEYTLQDINDVLFELEPLHKCHIQIDKIGTGRSIVVTCYCPAEWTGSLIMTVLGKIDTLQWKGLKEFTVGNCTVWNNKTTQVVNENTEVKDLLVHINDLKASLRNRDKMIMVQHKELEDKILSLTKEMVEKEYMLIQYLKEKEDTKRELASLKELSEKRLQEIKQLKLNFEGDSEATDDSFDSSSTEDEIGEVEWSNNGVHLVNPSIDQCMEVLSKLDYEHEIMALSDSSSNSIQFLLPTIFERRTIKTLSIFSSSFTRDSILLFSPEISSNKSITTLQVSDDSISDNGVIALAQSLQRNKTLQCLYLRINPDITSNSAQSLANLLLANKTLSHLYLYDTNIDTDGVMTLTKSLMENNTLKELGLDDQHKEACFSLPYYKQLKNRIVFLHNMALVTFFLFLVFFVSLVNGCSDGSIRLYNIVGGIETGRGLVQYCYSGSWYSVCNVEWDCPEANVACHQLGYFGASTYYHNAWQYFGSNGYTREYYYSCSGSESSLTSCSSYYYYNCAYYSDYAAGVQCVGEPDNNNTNCSESGSVQLTGGATDSEGVLQYCYMGAWVQFCSLGDKEATVACKQLGYEPFANDLDSWEQGYSPITVSCSSRATESELSSCSVSTTYSYSTCISSPLNCTTPQAIRCYREGSSCTDGSVHLVNGSIYQEGRVEVCVDGVWGSVCSSGWDTNDAKVICKQLGYLDSEPVVSLNGKYGVGDGPIYFSDLSCQGWEHTFTICSKSSYLHFTCSNIAIAGALCTDGCTEGAVRLVGGSVNNEGTVEICHDKLWGLITDAGWDNKDAMVICRQLNFPSEGAVSMGGSRFGKPDRAIHYSFALCNGREQSLSNCNKVTHSLVEGRSIYSNSQAAGVICLLAPPIPNLSCNDKNVPLTRGNECAEGRFRLRQQNMLQYCYKGHWSVLCAFTHKEALVACYQLGYNATSWGLVGEVAYDSTNQSLLQNITCNGTTHSINDCIINEGSCMCQKVISLNCYEPTGCEEGTVRITDGLIENEGRLEVCVGGVWGSVCDDGWDKTDAHVVCQQLGFSELEPEAYYGSTFGVSTGPIVYSNVKCGGWETSLNECAKTNYINFTCTGDRIAGALCVDCKYIAVTAMSGAEYDARMGKLDYQAIINLKGLYKSVLTIFGELFLEKAGLIVDMMLHVASKGELYFCLMFLAMEWNHH</sequence>
<feature type="domain" description="SRCR" evidence="12">
    <location>
        <begin position="904"/>
        <end position="1005"/>
    </location>
</feature>
<dbReference type="FunFam" id="3.10.250.10:FF:000016">
    <property type="entry name" value="Scavenger receptor cysteine-rich protein type 12"/>
    <property type="match status" value="1"/>
</dbReference>
<feature type="disulfide bond" evidence="10">
    <location>
        <begin position="1312"/>
        <end position="1322"/>
    </location>
</feature>
<dbReference type="SUPFAM" id="SSF52047">
    <property type="entry name" value="RNI-like"/>
    <property type="match status" value="1"/>
</dbReference>
<dbReference type="Pfam" id="PF00530">
    <property type="entry name" value="SRCR"/>
    <property type="match status" value="4"/>
</dbReference>
<evidence type="ECO:0000256" key="8">
    <source>
        <dbReference type="ARBA" id="ARBA00023170"/>
    </source>
</evidence>
<feature type="domain" description="SRCR" evidence="12">
    <location>
        <begin position="1133"/>
        <end position="1234"/>
    </location>
</feature>
<accession>A0A1X7VGS6</accession>
<evidence type="ECO:0000256" key="4">
    <source>
        <dbReference type="ARBA" id="ARBA00022737"/>
    </source>
</evidence>
<dbReference type="PRINTS" id="PR00258">
    <property type="entry name" value="SPERACTRCPTR"/>
</dbReference>
<evidence type="ECO:0000256" key="11">
    <source>
        <dbReference type="SAM" id="Coils"/>
    </source>
</evidence>
<evidence type="ECO:0000256" key="3">
    <source>
        <dbReference type="ARBA" id="ARBA00022729"/>
    </source>
</evidence>
<dbReference type="InterPro" id="IPR036772">
    <property type="entry name" value="SRCR-like_dom_sf"/>
</dbReference>
<evidence type="ECO:0000259" key="12">
    <source>
        <dbReference type="PROSITE" id="PS50287"/>
    </source>
</evidence>
<organism evidence="13">
    <name type="scientific">Amphimedon queenslandica</name>
    <name type="common">Sponge</name>
    <dbReference type="NCBI Taxonomy" id="400682"/>
    <lineage>
        <taxon>Eukaryota</taxon>
        <taxon>Metazoa</taxon>
        <taxon>Porifera</taxon>
        <taxon>Demospongiae</taxon>
        <taxon>Heteroscleromorpha</taxon>
        <taxon>Haplosclerida</taxon>
        <taxon>Niphatidae</taxon>
        <taxon>Amphimedon</taxon>
    </lineage>
</organism>
<dbReference type="OrthoDB" id="120976at2759"/>
<dbReference type="SUPFAM" id="SSF56487">
    <property type="entry name" value="SRCR-like"/>
    <property type="match status" value="6"/>
</dbReference>
<feature type="domain" description="SRCR" evidence="12">
    <location>
        <begin position="1475"/>
        <end position="1576"/>
    </location>
</feature>
<dbReference type="FunFam" id="3.10.250.10:FF:000007">
    <property type="entry name" value="Soluble scavenger receptor cysteine-rich domain-containing protein SSC5D"/>
    <property type="match status" value="2"/>
</dbReference>
<dbReference type="InterPro" id="IPR001190">
    <property type="entry name" value="SRCR"/>
</dbReference>
<dbReference type="Gene3D" id="3.80.10.10">
    <property type="entry name" value="Ribonuclease Inhibitor"/>
    <property type="match status" value="2"/>
</dbReference>
<dbReference type="GO" id="GO:0016020">
    <property type="term" value="C:membrane"/>
    <property type="evidence" value="ECO:0007669"/>
    <property type="project" value="UniProtKB-SubCell"/>
</dbReference>